<dbReference type="HOGENOM" id="CLU_3237776_0_0_10"/>
<comment type="caution">
    <text evidence="1">The sequence shown here is derived from an EMBL/GenBank/DDBJ whole genome shotgun (WGS) entry which is preliminary data.</text>
</comment>
<organism evidence="1 2">
    <name type="scientific">Hoylesella oralis ATCC 33269</name>
    <dbReference type="NCBI Taxonomy" id="873533"/>
    <lineage>
        <taxon>Bacteria</taxon>
        <taxon>Pseudomonadati</taxon>
        <taxon>Bacteroidota</taxon>
        <taxon>Bacteroidia</taxon>
        <taxon>Bacteroidales</taxon>
        <taxon>Prevotellaceae</taxon>
        <taxon>Hoylesella</taxon>
    </lineage>
</organism>
<dbReference type="Proteomes" id="UP000005580">
    <property type="component" value="Unassembled WGS sequence"/>
</dbReference>
<evidence type="ECO:0000313" key="2">
    <source>
        <dbReference type="Proteomes" id="UP000005580"/>
    </source>
</evidence>
<name>E7RMY4_9BACT</name>
<evidence type="ECO:0000313" key="1">
    <source>
        <dbReference type="EMBL" id="EFZ38115.1"/>
    </source>
</evidence>
<gene>
    <name evidence="1" type="ORF">HMPREF0663_10484</name>
</gene>
<dbReference type="AlphaFoldDB" id="E7RMY4"/>
<keyword evidence="2" id="KW-1185">Reference proteome</keyword>
<reference evidence="1" key="1">
    <citation type="submission" date="2011-01" db="EMBL/GenBank/DDBJ databases">
        <authorList>
            <person name="Muzny D."/>
            <person name="Qin X."/>
            <person name="Buhay C."/>
            <person name="Dugan-Rocha S."/>
            <person name="Ding Y."/>
            <person name="Chen G."/>
            <person name="Hawes A."/>
            <person name="Holder M."/>
            <person name="Jhangiani S."/>
            <person name="Johnson A."/>
            <person name="Khan Z."/>
            <person name="Li Z."/>
            <person name="Liu W."/>
            <person name="Liu X."/>
            <person name="Perez L."/>
            <person name="Shen H."/>
            <person name="Wang Q."/>
            <person name="Watt J."/>
            <person name="Xi L."/>
            <person name="Xin Y."/>
            <person name="Zhou J."/>
            <person name="Deng J."/>
            <person name="Jiang H."/>
            <person name="Liu Y."/>
            <person name="Qu J."/>
            <person name="Song X.-Z."/>
            <person name="Zhang L."/>
            <person name="Villasana D."/>
            <person name="Johnson A."/>
            <person name="Liu J."/>
            <person name="Liyanage D."/>
            <person name="Lorensuhewa L."/>
            <person name="Robinson T."/>
            <person name="Song A."/>
            <person name="Song B.-B."/>
            <person name="Dinh H."/>
            <person name="Thornton R."/>
            <person name="Coyle M."/>
            <person name="Francisco L."/>
            <person name="Jackson L."/>
            <person name="Javaid M."/>
            <person name="Korchina V."/>
            <person name="Kovar C."/>
            <person name="Mata R."/>
            <person name="Mathew T."/>
            <person name="Ngo R."/>
            <person name="Nguyen L."/>
            <person name="Nguyen N."/>
            <person name="Okwuonu G."/>
            <person name="Ongeri F."/>
            <person name="Pham C."/>
            <person name="Simmons D."/>
            <person name="Wilczek-Boney K."/>
            <person name="Hale W."/>
            <person name="Jakkamsetti A."/>
            <person name="Pham P."/>
            <person name="Ruth R."/>
            <person name="San Lucas F."/>
            <person name="Warren J."/>
            <person name="Zhang J."/>
            <person name="Zhao Z."/>
            <person name="Zhou C."/>
            <person name="Zhu D."/>
            <person name="Lee S."/>
            <person name="Bess C."/>
            <person name="Blankenburg K."/>
            <person name="Forbes L."/>
            <person name="Fu Q."/>
            <person name="Gubbala S."/>
            <person name="Hirani K."/>
            <person name="Jayaseelan J.C."/>
            <person name="Lara F."/>
            <person name="Munidasa M."/>
            <person name="Palculict T."/>
            <person name="Patil S."/>
            <person name="Pu L.-L."/>
            <person name="Saada N."/>
            <person name="Tang L."/>
            <person name="Weissenberger G."/>
            <person name="Zhu Y."/>
            <person name="Hemphill L."/>
            <person name="Shang Y."/>
            <person name="Youmans B."/>
            <person name="Ayvaz T."/>
            <person name="Ross M."/>
            <person name="Santibanez J."/>
            <person name="Aqrawi P."/>
            <person name="Gross S."/>
            <person name="Joshi V."/>
            <person name="Fowler G."/>
            <person name="Nazareth L."/>
            <person name="Reid J."/>
            <person name="Worley K."/>
            <person name="Petrosino J."/>
            <person name="Highlander S."/>
            <person name="Gibbs R."/>
        </authorList>
    </citation>
    <scope>NUCLEOTIDE SEQUENCE [LARGE SCALE GENOMIC DNA]</scope>
    <source>
        <strain evidence="1">ATCC 33269</strain>
    </source>
</reference>
<dbReference type="EMBL" id="AEPE02000002">
    <property type="protein sequence ID" value="EFZ38115.1"/>
    <property type="molecule type" value="Genomic_DNA"/>
</dbReference>
<accession>E7RMY4</accession>
<protein>
    <submittedName>
        <fullName evidence="1">Uncharacterized protein</fullName>
    </submittedName>
</protein>
<proteinExistence type="predicted"/>
<sequence length="43" mass="5232">MNKRICFIQIRFKDNRLPVYLNQKACLTIIFGIPKYIALYRQK</sequence>